<dbReference type="eggNOG" id="COG1538">
    <property type="taxonomic scope" value="Bacteria"/>
</dbReference>
<feature type="signal peptide" evidence="2">
    <location>
        <begin position="1"/>
        <end position="20"/>
    </location>
</feature>
<keyword evidence="2" id="KW-1134">Transmembrane beta strand</keyword>
<dbReference type="OrthoDB" id="9770517at2"/>
<dbReference type="PROSITE" id="PS51257">
    <property type="entry name" value="PROKAR_LIPOPROTEIN"/>
    <property type="match status" value="1"/>
</dbReference>
<evidence type="ECO:0000256" key="2">
    <source>
        <dbReference type="RuleBase" id="RU362097"/>
    </source>
</evidence>
<accession>A0A0A2LWS4</accession>
<dbReference type="RefSeq" id="WP_020213891.1">
    <property type="nucleotide sequence ID" value="NZ_JRLX01000035.1"/>
</dbReference>
<reference evidence="3 4" key="1">
    <citation type="submission" date="2013-09" db="EMBL/GenBank/DDBJ databases">
        <authorList>
            <person name="Zeng Z."/>
            <person name="Chen C."/>
        </authorList>
    </citation>
    <scope>NUCLEOTIDE SEQUENCE [LARGE SCALE GENOMIC DNA]</scope>
    <source>
        <strain evidence="3 4">WB 3.3-2</strain>
    </source>
</reference>
<comment type="similarity">
    <text evidence="1 2">Belongs to the outer membrane factor (OMF) (TC 1.B.17) family.</text>
</comment>
<dbReference type="EMBL" id="JRLX01000035">
    <property type="protein sequence ID" value="KGO84817.1"/>
    <property type="molecule type" value="Genomic_DNA"/>
</dbReference>
<dbReference type="STRING" id="1121895.GCA_000378485_02723"/>
<keyword evidence="2" id="KW-0812">Transmembrane</keyword>
<evidence type="ECO:0000256" key="1">
    <source>
        <dbReference type="ARBA" id="ARBA00007613"/>
    </source>
</evidence>
<proteinExistence type="inferred from homology"/>
<dbReference type="Gene3D" id="2.20.200.10">
    <property type="entry name" value="Outer membrane efflux proteins (OEP)"/>
    <property type="match status" value="1"/>
</dbReference>
<name>A0A0A2LWS4_9FLAO</name>
<keyword evidence="2" id="KW-0732">Signal</keyword>
<dbReference type="Gene3D" id="1.20.1600.10">
    <property type="entry name" value="Outer membrane efflux proteins (OEP)"/>
    <property type="match status" value="1"/>
</dbReference>
<comment type="subcellular location">
    <subcellularLocation>
        <location evidence="2">Cell membrane</location>
        <topology evidence="2">Lipid-anchor</topology>
    </subcellularLocation>
</comment>
<protein>
    <submittedName>
        <fullName evidence="3">Membrane protein</fullName>
    </submittedName>
</protein>
<dbReference type="SUPFAM" id="SSF56954">
    <property type="entry name" value="Outer membrane efflux proteins (OEP)"/>
    <property type="match status" value="1"/>
</dbReference>
<keyword evidence="2" id="KW-0449">Lipoprotein</keyword>
<dbReference type="AlphaFoldDB" id="A0A0A2LWS4"/>
<dbReference type="InterPro" id="IPR003423">
    <property type="entry name" value="OMP_efflux"/>
</dbReference>
<keyword evidence="2" id="KW-0564">Palmitate</keyword>
<dbReference type="GO" id="GO:0015562">
    <property type="term" value="F:efflux transmembrane transporter activity"/>
    <property type="evidence" value="ECO:0007669"/>
    <property type="project" value="InterPro"/>
</dbReference>
<dbReference type="PANTHER" id="PTHR30203:SF33">
    <property type="entry name" value="BLR4455 PROTEIN"/>
    <property type="match status" value="1"/>
</dbReference>
<keyword evidence="4" id="KW-1185">Reference proteome</keyword>
<organism evidence="3 4">
    <name type="scientific">Flavobacterium rivuli WB 3.3-2 = DSM 21788</name>
    <dbReference type="NCBI Taxonomy" id="1121895"/>
    <lineage>
        <taxon>Bacteria</taxon>
        <taxon>Pseudomonadati</taxon>
        <taxon>Bacteroidota</taxon>
        <taxon>Flavobacteriia</taxon>
        <taxon>Flavobacteriales</taxon>
        <taxon>Flavobacteriaceae</taxon>
        <taxon>Flavobacterium</taxon>
    </lineage>
</organism>
<dbReference type="Proteomes" id="UP000030152">
    <property type="component" value="Unassembled WGS sequence"/>
</dbReference>
<dbReference type="PANTHER" id="PTHR30203">
    <property type="entry name" value="OUTER MEMBRANE CATION EFFLUX PROTEIN"/>
    <property type="match status" value="1"/>
</dbReference>
<keyword evidence="2" id="KW-0472">Membrane</keyword>
<dbReference type="NCBIfam" id="TIGR01845">
    <property type="entry name" value="outer_NodT"/>
    <property type="match status" value="1"/>
</dbReference>
<gene>
    <name evidence="3" type="ORF">Q765_19590</name>
</gene>
<dbReference type="GO" id="GO:0005886">
    <property type="term" value="C:plasma membrane"/>
    <property type="evidence" value="ECO:0007669"/>
    <property type="project" value="UniProtKB-SubCell"/>
</dbReference>
<comment type="caution">
    <text evidence="3">The sequence shown here is derived from an EMBL/GenBank/DDBJ whole genome shotgun (WGS) entry which is preliminary data.</text>
</comment>
<dbReference type="InterPro" id="IPR010131">
    <property type="entry name" value="MdtP/NodT-like"/>
</dbReference>
<dbReference type="Pfam" id="PF02321">
    <property type="entry name" value="OEP"/>
    <property type="match status" value="2"/>
</dbReference>
<sequence length="468" mass="51874">MITKYKIPFFAALAATLLLSACVTKKYERPATIKTEDAFRDLKGTDTVTMAKMPWEKLFSDDKLKALIARGLAQNVDLKNAVENMVQAQATLRQAKLGYYPTLSANADVTHNKQSRSALNFPAGINIRTLTDTYRAFLSTSWEADIWGKLSATKRAALASYLQTDAAKRAVQTQLIADIANAYYNLIALDEQLRITEETVDTRIKNIEVVKALKEAAIVNGAAVVQAEANRYAAEVTIPDLKQSIRETENALNILLSQPPGAIDRNQLASELVYQDLAVGVSAQLLQNRPDVQQAEFAFRNAFENVNLAKTYFYPSLTLTGNGGASTLHLENFFKQSIFYSIVGSLTQPIFNRGLNKQRLTTAQSVQVQALNTFQQTIYVAGQEVSNALYSYEMAVQKKDTRTKQIESLTKAVDYTEQLLQYTSTTNYTDVLTSQQSLLSAQISGINDQLQQLQAVVELYRALGGGWQ</sequence>
<evidence type="ECO:0000313" key="4">
    <source>
        <dbReference type="Proteomes" id="UP000030152"/>
    </source>
</evidence>
<evidence type="ECO:0000313" key="3">
    <source>
        <dbReference type="EMBL" id="KGO84817.1"/>
    </source>
</evidence>
<feature type="chain" id="PRO_5001433753" evidence="2">
    <location>
        <begin position="21"/>
        <end position="468"/>
    </location>
</feature>